<reference evidence="1 2" key="1">
    <citation type="submission" date="2022-12" db="EMBL/GenBank/DDBJ databases">
        <title>Two new species, Stenotrophomonas aracearum and Stenotrophomonas oahuensis, isolated from Anthurium (Araceae family) in Hawaii.</title>
        <authorList>
            <person name="Chunag S.C."/>
            <person name="Dobhal S."/>
            <person name="Alvarez A."/>
            <person name="Arif M."/>
        </authorList>
    </citation>
    <scope>NUCLEOTIDE SEQUENCE [LARGE SCALE GENOMIC DNA]</scope>
    <source>
        <strain evidence="1 2">A5586</strain>
    </source>
</reference>
<dbReference type="Gene3D" id="3.30.2310.20">
    <property type="entry name" value="RelE-like"/>
    <property type="match status" value="1"/>
</dbReference>
<evidence type="ECO:0000313" key="1">
    <source>
        <dbReference type="EMBL" id="WNH51769.1"/>
    </source>
</evidence>
<accession>A0ABY9YLL2</accession>
<dbReference type="EMBL" id="CP115541">
    <property type="protein sequence ID" value="WNH51769.1"/>
    <property type="molecule type" value="Genomic_DNA"/>
</dbReference>
<organism evidence="1 2">
    <name type="scientific">Stenotrophomonas oahuensis</name>
    <dbReference type="NCBI Taxonomy" id="3003271"/>
    <lineage>
        <taxon>Bacteria</taxon>
        <taxon>Pseudomonadati</taxon>
        <taxon>Pseudomonadota</taxon>
        <taxon>Gammaproteobacteria</taxon>
        <taxon>Lysobacterales</taxon>
        <taxon>Lysobacteraceae</taxon>
        <taxon>Stenotrophomonas</taxon>
    </lineage>
</organism>
<gene>
    <name evidence="1" type="ORF">PDM29_15670</name>
</gene>
<sequence>MSNVSTDPCTVELTRNFTRNLSAIEVFLIEHASTEALHVLIRELTGTIVPNLELFPRMGRLLLSHPTRSVQGVQAVTRLSEKLNAIAELGELREYLTSDYLILYVLVNRTVSLLSIRHHQQTSFDMAGHWDAM</sequence>
<evidence type="ECO:0000313" key="2">
    <source>
        <dbReference type="Proteomes" id="UP001302072"/>
    </source>
</evidence>
<protein>
    <submittedName>
        <fullName evidence="1">Type II toxin-antitoxin system RelE/ParE family toxin</fullName>
    </submittedName>
</protein>
<name>A0ABY9YLL2_9GAMM</name>
<dbReference type="InterPro" id="IPR035093">
    <property type="entry name" value="RelE/ParE_toxin_dom_sf"/>
</dbReference>
<dbReference type="RefSeq" id="WP_311190990.1">
    <property type="nucleotide sequence ID" value="NZ_CP115541.1"/>
</dbReference>
<keyword evidence="2" id="KW-1185">Reference proteome</keyword>
<proteinExistence type="predicted"/>
<dbReference type="Proteomes" id="UP001302072">
    <property type="component" value="Chromosome"/>
</dbReference>